<organism evidence="4 5">
    <name type="scientific">Evansella alkalicola</name>
    <dbReference type="NCBI Taxonomy" id="745819"/>
    <lineage>
        <taxon>Bacteria</taxon>
        <taxon>Bacillati</taxon>
        <taxon>Bacillota</taxon>
        <taxon>Bacilli</taxon>
        <taxon>Bacillales</taxon>
        <taxon>Bacillaceae</taxon>
        <taxon>Evansella</taxon>
    </lineage>
</organism>
<evidence type="ECO:0000256" key="1">
    <source>
        <dbReference type="ARBA" id="ARBA00023015"/>
    </source>
</evidence>
<comment type="caution">
    <text evidence="4">The sequence shown here is derived from an EMBL/GenBank/DDBJ whole genome shotgun (WGS) entry which is preliminary data.</text>
</comment>
<evidence type="ECO:0000313" key="5">
    <source>
        <dbReference type="Proteomes" id="UP000790580"/>
    </source>
</evidence>
<evidence type="ECO:0000256" key="2">
    <source>
        <dbReference type="ARBA" id="ARBA00023163"/>
    </source>
</evidence>
<accession>A0ABS6JP84</accession>
<name>A0ABS6JP84_9BACI</name>
<dbReference type="InterPro" id="IPR016032">
    <property type="entry name" value="Sig_transdc_resp-reg_C-effctor"/>
</dbReference>
<dbReference type="RefSeq" id="WP_088075735.1">
    <property type="nucleotide sequence ID" value="NZ_JAHQCR010000017.1"/>
</dbReference>
<keyword evidence="2" id="KW-0804">Transcription</keyword>
<keyword evidence="1" id="KW-0805">Transcription regulation</keyword>
<dbReference type="Proteomes" id="UP000790580">
    <property type="component" value="Unassembled WGS sequence"/>
</dbReference>
<protein>
    <submittedName>
        <fullName evidence="4">DUF2087 domain-containing protein</fullName>
    </submittedName>
</protein>
<dbReference type="InterPro" id="IPR036388">
    <property type="entry name" value="WH-like_DNA-bd_sf"/>
</dbReference>
<gene>
    <name evidence="4" type="ORF">KS407_02825</name>
</gene>
<dbReference type="InterPro" id="IPR018656">
    <property type="entry name" value="DUF2087"/>
</dbReference>
<sequence length="253" mass="29958">MSGDEIFWTASIDELSRGYIYDNDNDKFICLICYKDYENGVIFKRGEELLEAKKAIVHHITDMHGSMFNYLLNMGKKHTGLSDHQRELMSLFEKSLSDKEIEKKLDISPSTIRNHRFKLREKEKQAKIFLTIMSLLNEDKGKSNEKELIHIHKEATMVDERYAITKEEKEKVLATYFKHGLDGPITSFPSKEKRKIIILQEIVKRFDKNRGYSEKEVNEILKSIYSDFVTIRRYMIEYGFMDRNKDGSEYWIK</sequence>
<evidence type="ECO:0000259" key="3">
    <source>
        <dbReference type="Pfam" id="PF09860"/>
    </source>
</evidence>
<dbReference type="EMBL" id="JAHQCR010000017">
    <property type="protein sequence ID" value="MBU9720373.1"/>
    <property type="molecule type" value="Genomic_DNA"/>
</dbReference>
<proteinExistence type="predicted"/>
<dbReference type="Pfam" id="PF09860">
    <property type="entry name" value="DUF2087"/>
    <property type="match status" value="1"/>
</dbReference>
<feature type="domain" description="DUF2087" evidence="3">
    <location>
        <begin position="185"/>
        <end position="251"/>
    </location>
</feature>
<evidence type="ECO:0000313" key="4">
    <source>
        <dbReference type="EMBL" id="MBU9720373.1"/>
    </source>
</evidence>
<keyword evidence="5" id="KW-1185">Reference proteome</keyword>
<dbReference type="Gene3D" id="1.10.10.10">
    <property type="entry name" value="Winged helix-like DNA-binding domain superfamily/Winged helix DNA-binding domain"/>
    <property type="match status" value="1"/>
</dbReference>
<reference evidence="4 5" key="1">
    <citation type="submission" date="2021-06" db="EMBL/GenBank/DDBJ databases">
        <title>Bacillus sp. RD4P76, an endophyte from a halophyte.</title>
        <authorList>
            <person name="Sun J.-Q."/>
        </authorList>
    </citation>
    <scope>NUCLEOTIDE SEQUENCE [LARGE SCALE GENOMIC DNA]</scope>
    <source>
        <strain evidence="4 5">JCM 17098</strain>
    </source>
</reference>
<dbReference type="SUPFAM" id="SSF46894">
    <property type="entry name" value="C-terminal effector domain of the bipartite response regulators"/>
    <property type="match status" value="1"/>
</dbReference>